<dbReference type="SUPFAM" id="SSF63817">
    <property type="entry name" value="Sortase"/>
    <property type="match status" value="1"/>
</dbReference>
<protein>
    <recommendedName>
        <fullName evidence="6">Sortase</fullName>
    </recommendedName>
</protein>
<keyword evidence="3" id="KW-0812">Transmembrane</keyword>
<name>A0A1F5K5R9_9BACT</name>
<dbReference type="Gene3D" id="2.40.260.10">
    <property type="entry name" value="Sortase"/>
    <property type="match status" value="1"/>
</dbReference>
<dbReference type="Pfam" id="PF04203">
    <property type="entry name" value="Sortase"/>
    <property type="match status" value="1"/>
</dbReference>
<evidence type="ECO:0000256" key="1">
    <source>
        <dbReference type="ARBA" id="ARBA00022801"/>
    </source>
</evidence>
<comment type="caution">
    <text evidence="4">The sequence shown here is derived from an EMBL/GenBank/DDBJ whole genome shotgun (WGS) entry which is preliminary data.</text>
</comment>
<reference evidence="4 5" key="1">
    <citation type="journal article" date="2016" name="Nat. Commun.">
        <title>Thousands of microbial genomes shed light on interconnected biogeochemical processes in an aquifer system.</title>
        <authorList>
            <person name="Anantharaman K."/>
            <person name="Brown C.T."/>
            <person name="Hug L.A."/>
            <person name="Sharon I."/>
            <person name="Castelle C.J."/>
            <person name="Probst A.J."/>
            <person name="Thomas B.C."/>
            <person name="Singh A."/>
            <person name="Wilkins M.J."/>
            <person name="Karaoz U."/>
            <person name="Brodie E.L."/>
            <person name="Williams K.H."/>
            <person name="Hubbard S.S."/>
            <person name="Banfield J.F."/>
        </authorList>
    </citation>
    <scope>NUCLEOTIDE SEQUENCE [LARGE SCALE GENOMIC DNA]</scope>
</reference>
<evidence type="ECO:0008006" key="6">
    <source>
        <dbReference type="Google" id="ProtNLM"/>
    </source>
</evidence>
<keyword evidence="3" id="KW-1133">Transmembrane helix</keyword>
<evidence type="ECO:0000256" key="2">
    <source>
        <dbReference type="SAM" id="MobiDB-lite"/>
    </source>
</evidence>
<dbReference type="Proteomes" id="UP000176405">
    <property type="component" value="Unassembled WGS sequence"/>
</dbReference>
<feature type="transmembrane region" description="Helical" evidence="3">
    <location>
        <begin position="12"/>
        <end position="32"/>
    </location>
</feature>
<accession>A0A1F5K5R9</accession>
<dbReference type="InterPro" id="IPR023365">
    <property type="entry name" value="Sortase_dom-sf"/>
</dbReference>
<dbReference type="NCBIfam" id="TIGR01076">
    <property type="entry name" value="sortase_fam"/>
    <property type="match status" value="1"/>
</dbReference>
<dbReference type="STRING" id="1797780.A3E45_04320"/>
<dbReference type="InterPro" id="IPR005754">
    <property type="entry name" value="Sortase"/>
</dbReference>
<evidence type="ECO:0000313" key="4">
    <source>
        <dbReference type="EMBL" id="OGE36282.1"/>
    </source>
</evidence>
<organism evidence="4 5">
    <name type="scientific">Candidatus Daviesbacteria bacterium RIFCSPHIGHO2_12_FULL_43_11</name>
    <dbReference type="NCBI Taxonomy" id="1797780"/>
    <lineage>
        <taxon>Bacteria</taxon>
        <taxon>Candidatus Daviesiibacteriota</taxon>
    </lineage>
</organism>
<dbReference type="GO" id="GO:0016787">
    <property type="term" value="F:hydrolase activity"/>
    <property type="evidence" value="ECO:0007669"/>
    <property type="project" value="UniProtKB-KW"/>
</dbReference>
<feature type="compositionally biased region" description="Low complexity" evidence="2">
    <location>
        <begin position="66"/>
        <end position="80"/>
    </location>
</feature>
<keyword evidence="1" id="KW-0378">Hydrolase</keyword>
<keyword evidence="3" id="KW-0472">Membrane</keyword>
<dbReference type="EMBL" id="MFDH01000014">
    <property type="protein sequence ID" value="OGE36282.1"/>
    <property type="molecule type" value="Genomic_DNA"/>
</dbReference>
<sequence>MFPSKRFRKIFLIRFLAYLLTFTGLITVLLILEPVVSEEGRYRLDQLFNRRHSLPLVVTSAGSTTLTTSSLSAGTSAGTSPQTTADRLQPAEDGSQQLAGSREQLGFGSLAIGGSETIVPVDTNFGIVVEKINANARVIANVDPGNEREYIAVLSQGVAHAKGTVYPGEKGNIYLFSHSADAPWNIVRFNAIFYLLGKLDPGDRIILFYQGRRYDYIVFDKAIVGAHDTDYLTRTYDESVLTLQTCDPPGTLVNRMIVRARLAGS</sequence>
<proteinExistence type="predicted"/>
<gene>
    <name evidence="4" type="ORF">A3E45_04320</name>
</gene>
<evidence type="ECO:0000256" key="3">
    <source>
        <dbReference type="SAM" id="Phobius"/>
    </source>
</evidence>
<evidence type="ECO:0000313" key="5">
    <source>
        <dbReference type="Proteomes" id="UP000176405"/>
    </source>
</evidence>
<dbReference type="AlphaFoldDB" id="A0A1F5K5R9"/>
<feature type="region of interest" description="Disordered" evidence="2">
    <location>
        <begin position="66"/>
        <end position="95"/>
    </location>
</feature>